<proteinExistence type="predicted"/>
<feature type="transmembrane region" description="Helical" evidence="1">
    <location>
        <begin position="28"/>
        <end position="50"/>
    </location>
</feature>
<dbReference type="Pfam" id="PF10306">
    <property type="entry name" value="FLILHELTA"/>
    <property type="match status" value="1"/>
</dbReference>
<keyword evidence="1" id="KW-0472">Membrane</keyword>
<organism evidence="2 3">
    <name type="scientific">Scleroderma citrinum Foug A</name>
    <dbReference type="NCBI Taxonomy" id="1036808"/>
    <lineage>
        <taxon>Eukaryota</taxon>
        <taxon>Fungi</taxon>
        <taxon>Dikarya</taxon>
        <taxon>Basidiomycota</taxon>
        <taxon>Agaricomycotina</taxon>
        <taxon>Agaricomycetes</taxon>
        <taxon>Agaricomycetidae</taxon>
        <taxon>Boletales</taxon>
        <taxon>Sclerodermatineae</taxon>
        <taxon>Sclerodermataceae</taxon>
        <taxon>Scleroderma</taxon>
    </lineage>
</organism>
<keyword evidence="1" id="KW-0812">Transmembrane</keyword>
<dbReference type="InterPro" id="IPR018811">
    <property type="entry name" value="MRX11"/>
</dbReference>
<dbReference type="InParanoid" id="A0A0C3AGD6"/>
<accession>A0A0C3AGD6</accession>
<dbReference type="Proteomes" id="UP000053989">
    <property type="component" value="Unassembled WGS sequence"/>
</dbReference>
<gene>
    <name evidence="2" type="ORF">SCLCIDRAFT_116105</name>
</gene>
<evidence type="ECO:0000256" key="1">
    <source>
        <dbReference type="SAM" id="Phobius"/>
    </source>
</evidence>
<name>A0A0C3AGD6_9AGAM</name>
<dbReference type="PANTHER" id="PTHR28002">
    <property type="entry name" value="MIOREX COMPLEX COMPONENT 11"/>
    <property type="match status" value="1"/>
</dbReference>
<reference evidence="3" key="2">
    <citation type="submission" date="2015-01" db="EMBL/GenBank/DDBJ databases">
        <title>Evolutionary Origins and Diversification of the Mycorrhizal Mutualists.</title>
        <authorList>
            <consortium name="DOE Joint Genome Institute"/>
            <consortium name="Mycorrhizal Genomics Consortium"/>
            <person name="Kohler A."/>
            <person name="Kuo A."/>
            <person name="Nagy L.G."/>
            <person name="Floudas D."/>
            <person name="Copeland A."/>
            <person name="Barry K.W."/>
            <person name="Cichocki N."/>
            <person name="Veneault-Fourrey C."/>
            <person name="LaButti K."/>
            <person name="Lindquist E.A."/>
            <person name="Lipzen A."/>
            <person name="Lundell T."/>
            <person name="Morin E."/>
            <person name="Murat C."/>
            <person name="Riley R."/>
            <person name="Ohm R."/>
            <person name="Sun H."/>
            <person name="Tunlid A."/>
            <person name="Henrissat B."/>
            <person name="Grigoriev I.V."/>
            <person name="Hibbett D.S."/>
            <person name="Martin F."/>
        </authorList>
    </citation>
    <scope>NUCLEOTIDE SEQUENCE [LARGE SCALE GENOMIC DNA]</scope>
    <source>
        <strain evidence="3">Foug A</strain>
    </source>
</reference>
<dbReference type="STRING" id="1036808.A0A0C3AGD6"/>
<protein>
    <submittedName>
        <fullName evidence="2">Uncharacterized protein</fullName>
    </submittedName>
</protein>
<dbReference type="GO" id="GO:0005739">
    <property type="term" value="C:mitochondrion"/>
    <property type="evidence" value="ECO:0007669"/>
    <property type="project" value="TreeGrafter"/>
</dbReference>
<dbReference type="AlphaFoldDB" id="A0A0C3AGD6"/>
<dbReference type="OrthoDB" id="5580261at2759"/>
<dbReference type="PANTHER" id="PTHR28002:SF1">
    <property type="entry name" value="MIOREX COMPLEX COMPONENT 11"/>
    <property type="match status" value="1"/>
</dbReference>
<dbReference type="EMBL" id="KN822031">
    <property type="protein sequence ID" value="KIM63982.1"/>
    <property type="molecule type" value="Genomic_DNA"/>
</dbReference>
<keyword evidence="1" id="KW-1133">Transmembrane helix</keyword>
<evidence type="ECO:0000313" key="3">
    <source>
        <dbReference type="Proteomes" id="UP000053989"/>
    </source>
</evidence>
<evidence type="ECO:0000313" key="2">
    <source>
        <dbReference type="EMBL" id="KIM63982.1"/>
    </source>
</evidence>
<dbReference type="HOGENOM" id="CLU_106792_0_0_1"/>
<sequence length="178" mass="19623">MPQPSRFAPYQNALKSLSAKTGTPLPSLIFSFAVLHELTAIAPLVGVFFASRQLGLGERVVGQLICSDTLHDQPDGWFNSRLRQWIGEGEHWAERVGRRYGVFGFSKGQPLDLPSDETQPGQLSTKIAGDFANAILAYGTVKALLPVRIGLSLYWSPAFSRRVVDPIRLGVVRLFRNS</sequence>
<reference evidence="2 3" key="1">
    <citation type="submission" date="2014-04" db="EMBL/GenBank/DDBJ databases">
        <authorList>
            <consortium name="DOE Joint Genome Institute"/>
            <person name="Kuo A."/>
            <person name="Kohler A."/>
            <person name="Nagy L.G."/>
            <person name="Floudas D."/>
            <person name="Copeland A."/>
            <person name="Barry K.W."/>
            <person name="Cichocki N."/>
            <person name="Veneault-Fourrey C."/>
            <person name="LaButti K."/>
            <person name="Lindquist E.A."/>
            <person name="Lipzen A."/>
            <person name="Lundell T."/>
            <person name="Morin E."/>
            <person name="Murat C."/>
            <person name="Sun H."/>
            <person name="Tunlid A."/>
            <person name="Henrissat B."/>
            <person name="Grigoriev I.V."/>
            <person name="Hibbett D.S."/>
            <person name="Martin F."/>
            <person name="Nordberg H.P."/>
            <person name="Cantor M.N."/>
            <person name="Hua S.X."/>
        </authorList>
    </citation>
    <scope>NUCLEOTIDE SEQUENCE [LARGE SCALE GENOMIC DNA]</scope>
    <source>
        <strain evidence="2 3">Foug A</strain>
    </source>
</reference>
<keyword evidence="3" id="KW-1185">Reference proteome</keyword>